<proteinExistence type="predicted"/>
<name>A0A6M3M0Z0_9ZZZZ</name>
<reference evidence="1" key="1">
    <citation type="submission" date="2020-03" db="EMBL/GenBank/DDBJ databases">
        <title>The deep terrestrial virosphere.</title>
        <authorList>
            <person name="Holmfeldt K."/>
            <person name="Nilsson E."/>
            <person name="Simone D."/>
            <person name="Lopez-Fernandez M."/>
            <person name="Wu X."/>
            <person name="de Brujin I."/>
            <person name="Lundin D."/>
            <person name="Andersson A."/>
            <person name="Bertilsson S."/>
            <person name="Dopson M."/>
        </authorList>
    </citation>
    <scope>NUCLEOTIDE SEQUENCE</scope>
    <source>
        <strain evidence="1">MM171A00966</strain>
        <strain evidence="2">MM171B01382</strain>
    </source>
</reference>
<organism evidence="1">
    <name type="scientific">viral metagenome</name>
    <dbReference type="NCBI Taxonomy" id="1070528"/>
    <lineage>
        <taxon>unclassified sequences</taxon>
        <taxon>metagenomes</taxon>
        <taxon>organismal metagenomes</taxon>
    </lineage>
</organism>
<gene>
    <name evidence="1" type="ORF">MM171A00966_0021</name>
    <name evidence="2" type="ORF">MM171B01382_0007</name>
</gene>
<dbReference type="AlphaFoldDB" id="A0A6M3M0Z0"/>
<dbReference type="EMBL" id="MT143771">
    <property type="protein sequence ID" value="QJB02271.1"/>
    <property type="molecule type" value="Genomic_DNA"/>
</dbReference>
<evidence type="ECO:0000313" key="1">
    <source>
        <dbReference type="EMBL" id="QJA99584.1"/>
    </source>
</evidence>
<sequence>MWLITEGGNWIEVKPSVIKSDNIIPQPAIRYGKPYVEGKPIELVQNATFPVFREDHADLIKTRFAEIDFTAEKLFPDDEIAETRYSNLIGAIVTVSQDIPLASYTRQMVDRKLRLVEEHQKYQVAGIDEGTGREILTEFPYLTKTHQIREWDDEGNLKVLPRIYYDLWLTEKLYELKAQDDAGRFELVKLMEKLENYPFPVYEEGSPKFDGDGEPMISYEEGMLYFDGYVASTGSSQQYHAFIVPNRVQAEDGEKFVFEMKLAKTIKKFTNLMDVPQEGEVPVTVPGKQKPLVMSSVAEMLLKVKV</sequence>
<accession>A0A6M3M0Z0</accession>
<evidence type="ECO:0000313" key="2">
    <source>
        <dbReference type="EMBL" id="QJB02271.1"/>
    </source>
</evidence>
<dbReference type="EMBL" id="MT143657">
    <property type="protein sequence ID" value="QJA99584.1"/>
    <property type="molecule type" value="Genomic_DNA"/>
</dbReference>
<protein>
    <submittedName>
        <fullName evidence="1">Uncharacterized protein</fullName>
    </submittedName>
</protein>